<evidence type="ECO:0000313" key="6">
    <source>
        <dbReference type="Proteomes" id="UP001346149"/>
    </source>
</evidence>
<dbReference type="GO" id="GO:0003697">
    <property type="term" value="F:single-stranded DNA binding"/>
    <property type="evidence" value="ECO:0007669"/>
    <property type="project" value="InterPro"/>
</dbReference>
<evidence type="ECO:0000256" key="4">
    <source>
        <dbReference type="SAM" id="SignalP"/>
    </source>
</evidence>
<organism evidence="5 6">
    <name type="scientific">Trapa natans</name>
    <name type="common">Water chestnut</name>
    <dbReference type="NCBI Taxonomy" id="22666"/>
    <lineage>
        <taxon>Eukaryota</taxon>
        <taxon>Viridiplantae</taxon>
        <taxon>Streptophyta</taxon>
        <taxon>Embryophyta</taxon>
        <taxon>Tracheophyta</taxon>
        <taxon>Spermatophyta</taxon>
        <taxon>Magnoliopsida</taxon>
        <taxon>eudicotyledons</taxon>
        <taxon>Gunneridae</taxon>
        <taxon>Pentapetalae</taxon>
        <taxon>rosids</taxon>
        <taxon>malvids</taxon>
        <taxon>Myrtales</taxon>
        <taxon>Lythraceae</taxon>
        <taxon>Trapa</taxon>
    </lineage>
</organism>
<dbReference type="GO" id="GO:0006264">
    <property type="term" value="P:mitochondrial DNA replication"/>
    <property type="evidence" value="ECO:0007669"/>
    <property type="project" value="TreeGrafter"/>
</dbReference>
<gene>
    <name evidence="5" type="ORF">SAY86_030363</name>
</gene>
<evidence type="ECO:0000256" key="3">
    <source>
        <dbReference type="SAM" id="MobiDB-lite"/>
    </source>
</evidence>
<feature type="compositionally biased region" description="Polar residues" evidence="3">
    <location>
        <begin position="69"/>
        <end position="79"/>
    </location>
</feature>
<dbReference type="InterPro" id="IPR000424">
    <property type="entry name" value="Primosome_PriB/ssb"/>
</dbReference>
<dbReference type="PANTHER" id="PTHR10302:SF23">
    <property type="entry name" value="PROTEIN OSB4, CHLOROPLASTIC"/>
    <property type="match status" value="1"/>
</dbReference>
<protein>
    <submittedName>
        <fullName evidence="5">Uncharacterized protein</fullName>
    </submittedName>
</protein>
<keyword evidence="4" id="KW-0732">Signal</keyword>
<dbReference type="PANTHER" id="PTHR10302">
    <property type="entry name" value="SINGLE-STRANDED DNA-BINDING PROTEIN"/>
    <property type="match status" value="1"/>
</dbReference>
<dbReference type="GO" id="GO:0042645">
    <property type="term" value="C:mitochondrial nucleoid"/>
    <property type="evidence" value="ECO:0007669"/>
    <property type="project" value="TreeGrafter"/>
</dbReference>
<dbReference type="EMBL" id="JAXQNO010000005">
    <property type="protein sequence ID" value="KAK4798037.1"/>
    <property type="molecule type" value="Genomic_DNA"/>
</dbReference>
<comment type="caution">
    <text evidence="5">The sequence shown here is derived from an EMBL/GenBank/DDBJ whole genome shotgun (WGS) entry which is preliminary data.</text>
</comment>
<dbReference type="PROSITE" id="PS50935">
    <property type="entry name" value="SSB"/>
    <property type="match status" value="1"/>
</dbReference>
<dbReference type="AlphaFoldDB" id="A0AAN7MFY5"/>
<feature type="chain" id="PRO_5042979783" evidence="4">
    <location>
        <begin position="18"/>
        <end position="366"/>
    </location>
</feature>
<feature type="region of interest" description="Disordered" evidence="3">
    <location>
        <begin position="39"/>
        <end position="90"/>
    </location>
</feature>
<reference evidence="5 6" key="1">
    <citation type="journal article" date="2023" name="Hortic Res">
        <title>Pangenome of water caltrop reveals structural variations and asymmetric subgenome divergence after allopolyploidization.</title>
        <authorList>
            <person name="Zhang X."/>
            <person name="Chen Y."/>
            <person name="Wang L."/>
            <person name="Yuan Y."/>
            <person name="Fang M."/>
            <person name="Shi L."/>
            <person name="Lu R."/>
            <person name="Comes H.P."/>
            <person name="Ma Y."/>
            <person name="Chen Y."/>
            <person name="Huang G."/>
            <person name="Zhou Y."/>
            <person name="Zheng Z."/>
            <person name="Qiu Y."/>
        </authorList>
    </citation>
    <scope>NUCLEOTIDE SEQUENCE [LARGE SCALE GENOMIC DNA]</scope>
    <source>
        <strain evidence="5">F231</strain>
    </source>
</reference>
<feature type="compositionally biased region" description="Polar residues" evidence="3">
    <location>
        <begin position="39"/>
        <end position="49"/>
    </location>
</feature>
<evidence type="ECO:0000313" key="5">
    <source>
        <dbReference type="EMBL" id="KAK4798037.1"/>
    </source>
</evidence>
<name>A0AAN7MFY5_TRANT</name>
<evidence type="ECO:0000256" key="1">
    <source>
        <dbReference type="ARBA" id="ARBA00023125"/>
    </source>
</evidence>
<dbReference type="SUPFAM" id="SSF50249">
    <property type="entry name" value="Nucleic acid-binding proteins"/>
    <property type="match status" value="1"/>
</dbReference>
<evidence type="ECO:0000256" key="2">
    <source>
        <dbReference type="PROSITE-ProRule" id="PRU00252"/>
    </source>
</evidence>
<proteinExistence type="predicted"/>
<keyword evidence="1 2" id="KW-0238">DNA-binding</keyword>
<accession>A0AAN7MFY5</accession>
<keyword evidence="6" id="KW-1185">Reference proteome</keyword>
<dbReference type="InterPro" id="IPR011344">
    <property type="entry name" value="ssDNA-bd"/>
</dbReference>
<feature type="signal peptide" evidence="4">
    <location>
        <begin position="1"/>
        <end position="17"/>
    </location>
</feature>
<dbReference type="Proteomes" id="UP001346149">
    <property type="component" value="Unassembled WGS sequence"/>
</dbReference>
<dbReference type="InterPro" id="IPR012340">
    <property type="entry name" value="NA-bd_OB-fold"/>
</dbReference>
<sequence>MNSLFRALSFAYPLAGAAVAPYSGCRLYCAVATKRQAPSSRLGTKTTVSGRARAASNPSRKTEVLDDSSAASPIKTSYGMSRPSMEPLREPDGATWPKPAEIPFQAKVANSVSLIGRVHMPVQFQAASDDEGFSARTAITLDRPSVLPYFRIPIVFEGDLAHIAASHLKEKDLIYVEGQLYPCSPEFHQSLGHTNIQVLAQSLNIIEVSSQVKLANTLQKHEKPATTKQDGKKKYEDSWRDLLRSPEEWMDNRRAKEEGSVSNKFPDFKRKDNTAAVWLISAPEWALSGIEGIRFGRSDQPKPAKENNVVGDDFWSDLVENPSKWWDNRSSKIKPTYPDFKHKESRQALWLNRAPSWVLPKLPPLK</sequence>